<evidence type="ECO:0000313" key="3">
    <source>
        <dbReference type="Proteomes" id="UP000429644"/>
    </source>
</evidence>
<sequence length="83" mass="8576">VLPTFAVIVATGFDVLPKLDKISNGRLLHGSQEVRVRRPISPVGELSVVSESAGLQDQGGGNAIVPLLVAASIATPANSLPRH</sequence>
<dbReference type="InterPro" id="IPR029069">
    <property type="entry name" value="HotDog_dom_sf"/>
</dbReference>
<dbReference type="Pfam" id="PF22622">
    <property type="entry name" value="MFE-2_hydrat-2_N"/>
    <property type="match status" value="1"/>
</dbReference>
<gene>
    <name evidence="2" type="ORF">GB882_07590</name>
</gene>
<dbReference type="Gene3D" id="3.10.129.10">
    <property type="entry name" value="Hotdog Thioesterase"/>
    <property type="match status" value="1"/>
</dbReference>
<dbReference type="InterPro" id="IPR054357">
    <property type="entry name" value="MFE-2_N"/>
</dbReference>
<organism evidence="2 3">
    <name type="scientific">Georgenia ruanii</name>
    <dbReference type="NCBI Taxonomy" id="348442"/>
    <lineage>
        <taxon>Bacteria</taxon>
        <taxon>Bacillati</taxon>
        <taxon>Actinomycetota</taxon>
        <taxon>Actinomycetes</taxon>
        <taxon>Micrococcales</taxon>
        <taxon>Bogoriellaceae</taxon>
        <taxon>Georgenia</taxon>
    </lineage>
</organism>
<proteinExistence type="predicted"/>
<name>A0A7J9UVA1_9MICO</name>
<dbReference type="EMBL" id="WHPD01001649">
    <property type="protein sequence ID" value="MPV88527.1"/>
    <property type="molecule type" value="Genomic_DNA"/>
</dbReference>
<evidence type="ECO:0000259" key="1">
    <source>
        <dbReference type="Pfam" id="PF22622"/>
    </source>
</evidence>
<keyword evidence="3" id="KW-1185">Reference proteome</keyword>
<feature type="non-terminal residue" evidence="2">
    <location>
        <position position="1"/>
    </location>
</feature>
<evidence type="ECO:0000313" key="2">
    <source>
        <dbReference type="EMBL" id="MPV88527.1"/>
    </source>
</evidence>
<accession>A0A7J9UVA1</accession>
<feature type="domain" description="Peroxisomal multifunctional enzyme type 2-like N-terminal" evidence="1">
    <location>
        <begin position="1"/>
        <end position="65"/>
    </location>
</feature>
<reference evidence="2 3" key="1">
    <citation type="submission" date="2019-10" db="EMBL/GenBank/DDBJ databases">
        <title>Georgenia wutianyii sp. nov. and Georgenia yuyongxinii sp. nov. isolated from plateau pika (Ochotona curzoniae) in the Qinghai-Tibet plateau of China.</title>
        <authorList>
            <person name="Tian Z."/>
        </authorList>
    </citation>
    <scope>NUCLEOTIDE SEQUENCE [LARGE SCALE GENOMIC DNA]</scope>
    <source>
        <strain evidence="2 3">JCM 15130</strain>
    </source>
</reference>
<protein>
    <submittedName>
        <fullName evidence="2">Dehydrogenase</fullName>
    </submittedName>
</protein>
<dbReference type="AlphaFoldDB" id="A0A7J9UVA1"/>
<comment type="caution">
    <text evidence="2">The sequence shown here is derived from an EMBL/GenBank/DDBJ whole genome shotgun (WGS) entry which is preliminary data.</text>
</comment>
<dbReference type="Proteomes" id="UP000429644">
    <property type="component" value="Unassembled WGS sequence"/>
</dbReference>
<dbReference type="SUPFAM" id="SSF54637">
    <property type="entry name" value="Thioesterase/thiol ester dehydrase-isomerase"/>
    <property type="match status" value="1"/>
</dbReference>